<evidence type="ECO:0000259" key="4">
    <source>
        <dbReference type="PROSITE" id="PS50166"/>
    </source>
</evidence>
<evidence type="ECO:0000256" key="2">
    <source>
        <dbReference type="ARBA" id="ARBA00022448"/>
    </source>
</evidence>
<dbReference type="InterPro" id="IPR001494">
    <property type="entry name" value="Importin-beta_N"/>
</dbReference>
<dbReference type="EMBL" id="JAFCMP010000113">
    <property type="protein sequence ID" value="KAG5186193.1"/>
    <property type="molecule type" value="Genomic_DNA"/>
</dbReference>
<dbReference type="InterPro" id="IPR011989">
    <property type="entry name" value="ARM-like"/>
</dbReference>
<evidence type="ECO:0000256" key="1">
    <source>
        <dbReference type="ARBA" id="ARBA00004123"/>
    </source>
</evidence>
<keyword evidence="3" id="KW-0539">Nucleus</keyword>
<dbReference type="Pfam" id="PF03810">
    <property type="entry name" value="IBN_N"/>
    <property type="match status" value="1"/>
</dbReference>
<evidence type="ECO:0000256" key="3">
    <source>
        <dbReference type="ARBA" id="ARBA00023242"/>
    </source>
</evidence>
<dbReference type="SUPFAM" id="SSF48371">
    <property type="entry name" value="ARM repeat"/>
    <property type="match status" value="1"/>
</dbReference>
<feature type="non-terminal residue" evidence="5">
    <location>
        <position position="1"/>
    </location>
</feature>
<protein>
    <submittedName>
        <fullName evidence="5">Armadillo-type protein</fullName>
    </submittedName>
</protein>
<evidence type="ECO:0000313" key="5">
    <source>
        <dbReference type="EMBL" id="KAG5186193.1"/>
    </source>
</evidence>
<name>A0A835Z4B7_9STRA</name>
<dbReference type="OrthoDB" id="361693at2759"/>
<gene>
    <name evidence="5" type="ORF">JKP88DRAFT_142495</name>
</gene>
<dbReference type="GO" id="GO:0005829">
    <property type="term" value="C:cytosol"/>
    <property type="evidence" value="ECO:0007669"/>
    <property type="project" value="TreeGrafter"/>
</dbReference>
<feature type="non-terminal residue" evidence="5">
    <location>
        <position position="156"/>
    </location>
</feature>
<organism evidence="5 6">
    <name type="scientific">Tribonema minus</name>
    <dbReference type="NCBI Taxonomy" id="303371"/>
    <lineage>
        <taxon>Eukaryota</taxon>
        <taxon>Sar</taxon>
        <taxon>Stramenopiles</taxon>
        <taxon>Ochrophyta</taxon>
        <taxon>PX clade</taxon>
        <taxon>Xanthophyceae</taxon>
        <taxon>Tribonematales</taxon>
        <taxon>Tribonemataceae</taxon>
        <taxon>Tribonema</taxon>
    </lineage>
</organism>
<comment type="caution">
    <text evidence="5">The sequence shown here is derived from an EMBL/GenBank/DDBJ whole genome shotgun (WGS) entry which is preliminary data.</text>
</comment>
<reference evidence="5" key="1">
    <citation type="submission" date="2021-02" db="EMBL/GenBank/DDBJ databases">
        <title>First Annotated Genome of the Yellow-green Alga Tribonema minus.</title>
        <authorList>
            <person name="Mahan K.M."/>
        </authorList>
    </citation>
    <scope>NUCLEOTIDE SEQUENCE</scope>
    <source>
        <strain evidence="5">UTEX B ZZ1240</strain>
    </source>
</reference>
<keyword evidence="6" id="KW-1185">Reference proteome</keyword>
<dbReference type="Proteomes" id="UP000664859">
    <property type="component" value="Unassembled WGS sequence"/>
</dbReference>
<dbReference type="Gene3D" id="1.25.10.10">
    <property type="entry name" value="Leucine-rich Repeat Variant"/>
    <property type="match status" value="1"/>
</dbReference>
<feature type="domain" description="Importin N-terminal" evidence="4">
    <location>
        <begin position="14"/>
        <end position="83"/>
    </location>
</feature>
<dbReference type="GO" id="GO:0031267">
    <property type="term" value="F:small GTPase binding"/>
    <property type="evidence" value="ECO:0007669"/>
    <property type="project" value="InterPro"/>
</dbReference>
<dbReference type="GO" id="GO:0005635">
    <property type="term" value="C:nuclear envelope"/>
    <property type="evidence" value="ECO:0007669"/>
    <property type="project" value="TreeGrafter"/>
</dbReference>
<evidence type="ECO:0000313" key="6">
    <source>
        <dbReference type="Proteomes" id="UP000664859"/>
    </source>
</evidence>
<dbReference type="InterPro" id="IPR016024">
    <property type="entry name" value="ARM-type_fold"/>
</dbReference>
<comment type="subcellular location">
    <subcellularLocation>
        <location evidence="1">Nucleus</location>
    </subcellularLocation>
</comment>
<dbReference type="PANTHER" id="PTHR10997">
    <property type="entry name" value="IMPORTIN-7, 8, 11"/>
    <property type="match status" value="1"/>
</dbReference>
<accession>A0A835Z4B7</accession>
<sequence length="156" mass="17044">QSTQAPTNEIRKEAEASLRACEASAGFSDALLAIVSSDAPSAVRLVAVILLKGLVRGSWKATRGAAARVLSSEEKQRVREFLLGPVPRQEGDNGVAVQLAVLSSKVARHDWPREWPDLFPALLNIVLTPRPPDGGLEQRRALFVIHHVLKELETKR</sequence>
<dbReference type="PANTHER" id="PTHR10997:SF7">
    <property type="entry name" value="IMPORTIN-11"/>
    <property type="match status" value="1"/>
</dbReference>
<proteinExistence type="predicted"/>
<keyword evidence="2" id="KW-0813">Transport</keyword>
<dbReference type="PROSITE" id="PS50166">
    <property type="entry name" value="IMPORTIN_B_NT"/>
    <property type="match status" value="1"/>
</dbReference>
<dbReference type="AlphaFoldDB" id="A0A835Z4B7"/>
<dbReference type="GO" id="GO:0006606">
    <property type="term" value="P:protein import into nucleus"/>
    <property type="evidence" value="ECO:0007669"/>
    <property type="project" value="TreeGrafter"/>
</dbReference>